<dbReference type="AlphaFoldDB" id="A0A7Z7BBD1"/>
<dbReference type="Proteomes" id="UP000198900">
    <property type="component" value="Unassembled WGS sequence"/>
</dbReference>
<proteinExistence type="predicted"/>
<reference evidence="1" key="1">
    <citation type="submission" date="2016-10" db="EMBL/GenBank/DDBJ databases">
        <authorList>
            <person name="Varghese N."/>
            <person name="Submissions S."/>
        </authorList>
    </citation>
    <scope>NUCLEOTIDE SEQUENCE [LARGE SCALE GENOMIC DNA]</scope>
    <source>
        <strain evidence="1">YR281</strain>
    </source>
</reference>
<keyword evidence="2" id="KW-1185">Reference proteome</keyword>
<organism evidence="1 2">
    <name type="scientific">Paraburkholderia steynii</name>
    <dbReference type="NCBI Taxonomy" id="1245441"/>
    <lineage>
        <taxon>Bacteria</taxon>
        <taxon>Pseudomonadati</taxon>
        <taxon>Pseudomonadota</taxon>
        <taxon>Betaproteobacteria</taxon>
        <taxon>Burkholderiales</taxon>
        <taxon>Burkholderiaceae</taxon>
        <taxon>Paraburkholderia</taxon>
    </lineage>
</organism>
<evidence type="ECO:0000313" key="2">
    <source>
        <dbReference type="Proteomes" id="UP000198900"/>
    </source>
</evidence>
<dbReference type="RefSeq" id="WP_091784300.1">
    <property type="nucleotide sequence ID" value="NZ_FNDI01000019.1"/>
</dbReference>
<dbReference type="InterPro" id="IPR002347">
    <property type="entry name" value="SDR_fam"/>
</dbReference>
<protein>
    <submittedName>
        <fullName evidence="1">Short-chain dehydrogenase</fullName>
    </submittedName>
</protein>
<name>A0A7Z7BBD1_9BURK</name>
<dbReference type="PANTHER" id="PTHR43431:SF7">
    <property type="entry name" value="OXIDOREDUCTASE, SHORT CHAIN DEHYDROGENASE_REDUCTASE FAMILY (AFU_ORTHOLOGUE AFUA_5G14000)"/>
    <property type="match status" value="1"/>
</dbReference>
<comment type="caution">
    <text evidence="1">The sequence shown here is derived from an EMBL/GenBank/DDBJ whole genome shotgun (WGS) entry which is preliminary data.</text>
</comment>
<dbReference type="PRINTS" id="PR00081">
    <property type="entry name" value="GDHRDH"/>
</dbReference>
<gene>
    <name evidence="1" type="ORF">SAMN04487926_11953</name>
</gene>
<evidence type="ECO:0000313" key="1">
    <source>
        <dbReference type="EMBL" id="SDI56019.1"/>
    </source>
</evidence>
<dbReference type="PANTHER" id="PTHR43431">
    <property type="entry name" value="OXIDOREDUCTASE, SHORT CHAIN DEHYDROGENASE/REDUCTASE FAMILY (AFU_ORTHOLOGUE AFUA_5G14000)"/>
    <property type="match status" value="1"/>
</dbReference>
<dbReference type="EMBL" id="FNDI01000019">
    <property type="protein sequence ID" value="SDI56019.1"/>
    <property type="molecule type" value="Genomic_DNA"/>
</dbReference>
<sequence length="237" mass="25290">MTKLTKLPVAVVVGAGPGNGEALAKRFAEAGYAVALLARDQARVTVLANQVPNSRGYACDVADAEAVSTVFERIRSDLGEVDVLLFNAGSGVFGDIETITPEQFEDSWRVNALGGFLCAKQIIPSMVERGRGSIIFIGATASRRGGVNTAAFAPAKAAQRSLAESMARKLWPMGIHVALVVIDGIVDLPGARKHFADKPAEAFVSPAALAETAYWLTAQDRQAWSFEVEARPFLETW</sequence>
<dbReference type="InterPro" id="IPR036291">
    <property type="entry name" value="NAD(P)-bd_dom_sf"/>
</dbReference>
<dbReference type="Gene3D" id="3.40.50.720">
    <property type="entry name" value="NAD(P)-binding Rossmann-like Domain"/>
    <property type="match status" value="1"/>
</dbReference>
<dbReference type="Pfam" id="PF00106">
    <property type="entry name" value="adh_short"/>
    <property type="match status" value="1"/>
</dbReference>
<dbReference type="SUPFAM" id="SSF51735">
    <property type="entry name" value="NAD(P)-binding Rossmann-fold domains"/>
    <property type="match status" value="1"/>
</dbReference>
<accession>A0A7Z7BBD1</accession>